<dbReference type="Proteomes" id="UP001500280">
    <property type="component" value="Unassembled WGS sequence"/>
</dbReference>
<name>A0ABP4UW65_9ACTN</name>
<accession>A0ABP4UW65</accession>
<comment type="caution">
    <text evidence="2">The sequence shown here is derived from an EMBL/GenBank/DDBJ whole genome shotgun (WGS) entry which is preliminary data.</text>
</comment>
<reference evidence="3" key="1">
    <citation type="journal article" date="2019" name="Int. J. Syst. Evol. Microbiol.">
        <title>The Global Catalogue of Microorganisms (GCM) 10K type strain sequencing project: providing services to taxonomists for standard genome sequencing and annotation.</title>
        <authorList>
            <consortium name="The Broad Institute Genomics Platform"/>
            <consortium name="The Broad Institute Genome Sequencing Center for Infectious Disease"/>
            <person name="Wu L."/>
            <person name="Ma J."/>
        </authorList>
    </citation>
    <scope>NUCLEOTIDE SEQUENCE [LARGE SCALE GENOMIC DNA]</scope>
    <source>
        <strain evidence="3">JCM 14307</strain>
    </source>
</reference>
<evidence type="ECO:0000313" key="3">
    <source>
        <dbReference type="Proteomes" id="UP001500280"/>
    </source>
</evidence>
<evidence type="ECO:0000256" key="1">
    <source>
        <dbReference type="SAM" id="MobiDB-lite"/>
    </source>
</evidence>
<evidence type="ECO:0000313" key="2">
    <source>
        <dbReference type="EMBL" id="GAA1710720.1"/>
    </source>
</evidence>
<proteinExistence type="predicted"/>
<protein>
    <submittedName>
        <fullName evidence="2">Uncharacterized protein</fullName>
    </submittedName>
</protein>
<dbReference type="EMBL" id="BAAANF010000022">
    <property type="protein sequence ID" value="GAA1710720.1"/>
    <property type="molecule type" value="Genomic_DNA"/>
</dbReference>
<feature type="region of interest" description="Disordered" evidence="1">
    <location>
        <begin position="21"/>
        <end position="44"/>
    </location>
</feature>
<organism evidence="2 3">
    <name type="scientific">Kribbella yunnanensis</name>
    <dbReference type="NCBI Taxonomy" id="190194"/>
    <lineage>
        <taxon>Bacteria</taxon>
        <taxon>Bacillati</taxon>
        <taxon>Actinomycetota</taxon>
        <taxon>Actinomycetes</taxon>
        <taxon>Propionibacteriales</taxon>
        <taxon>Kribbellaceae</taxon>
        <taxon>Kribbella</taxon>
    </lineage>
</organism>
<keyword evidence="3" id="KW-1185">Reference proteome</keyword>
<gene>
    <name evidence="2" type="ORF">GCM10009745_68420</name>
</gene>
<sequence>MTGGFTKSDLVHKEKATHLWAGGVDAGGGTRGWTREGWTRGTPVDVQRSISLQYRPTD</sequence>